<sequence length="453" mass="47086">MATLYWGPKAGSSTGIWDNSTITNWFTDVGRTVPALSAPTSADDVVFDSASDAGASFMININAGAACRDWTVTTTDFPITFSHTSPITVSGSLSFPTTNIVRSGQFNITFNATSAQTVNFNGYNLDNSITFNGVGGTWQLLSDLGTTSTASASLVVTLTNGTINLNNFTLNAARFISSTLNTRAIQFGSGKLALFSAAGTTFDMAIANNFTYTGTPRIEGTFSGSGAAARIFRFGSSSGGTASNTPNIHIVSGTDMLAIQGAVNTVDLTGFSGTYGNYGTYIYGNFIASSGCTFSAGTNALEFIGVAQSITTMGKSLDFPMVFANSAGVFTFQDAITQVPVKTFTFTFGTIKLKAGTVNVVGSFVATNNGVAKTLSSTTPGTQATISQASGAVVTSNMTIIDSNATGGALWNAPTAQSNVNGGNNTGWNFGVPILSSMKYRYTRRKNKVILQS</sequence>
<protein>
    <submittedName>
        <fullName evidence="1">Uncharacterized protein</fullName>
    </submittedName>
</protein>
<evidence type="ECO:0000313" key="1">
    <source>
        <dbReference type="EMBL" id="CAB4168995.1"/>
    </source>
</evidence>
<reference evidence="1" key="1">
    <citation type="submission" date="2020-04" db="EMBL/GenBank/DDBJ databases">
        <authorList>
            <person name="Chiriac C."/>
            <person name="Salcher M."/>
            <person name="Ghai R."/>
            <person name="Kavagutti S V."/>
        </authorList>
    </citation>
    <scope>NUCLEOTIDE SEQUENCE</scope>
</reference>
<accession>A0A6J5PIK8</accession>
<gene>
    <name evidence="1" type="ORF">UFOVP581_31</name>
</gene>
<proteinExistence type="predicted"/>
<dbReference type="EMBL" id="LR796835">
    <property type="protein sequence ID" value="CAB4168995.1"/>
    <property type="molecule type" value="Genomic_DNA"/>
</dbReference>
<organism evidence="1">
    <name type="scientific">uncultured Caudovirales phage</name>
    <dbReference type="NCBI Taxonomy" id="2100421"/>
    <lineage>
        <taxon>Viruses</taxon>
        <taxon>Duplodnaviria</taxon>
        <taxon>Heunggongvirae</taxon>
        <taxon>Uroviricota</taxon>
        <taxon>Caudoviricetes</taxon>
        <taxon>Peduoviridae</taxon>
        <taxon>Maltschvirus</taxon>
        <taxon>Maltschvirus maltsch</taxon>
    </lineage>
</organism>
<name>A0A6J5PIK8_9CAUD</name>